<dbReference type="Gene3D" id="3.30.70.1700">
    <property type="entry name" value="Phage minor tail protein U"/>
    <property type="match status" value="1"/>
</dbReference>
<dbReference type="Proteomes" id="UP000809431">
    <property type="component" value="Unassembled WGS sequence"/>
</dbReference>
<evidence type="ECO:0000313" key="2">
    <source>
        <dbReference type="Proteomes" id="UP000809431"/>
    </source>
</evidence>
<keyword evidence="2" id="KW-1185">Reference proteome</keyword>
<evidence type="ECO:0000313" key="1">
    <source>
        <dbReference type="EMBL" id="MBM3114990.1"/>
    </source>
</evidence>
<dbReference type="InterPro" id="IPR038512">
    <property type="entry name" value="GpU-like_sf"/>
</dbReference>
<protein>
    <submittedName>
        <fullName evidence="1">Uncharacterized protein</fullName>
    </submittedName>
</protein>
<organism evidence="1 2">
    <name type="scientific">Jeongeupia naejangsanensis</name>
    <dbReference type="NCBI Taxonomy" id="613195"/>
    <lineage>
        <taxon>Bacteria</taxon>
        <taxon>Pseudomonadati</taxon>
        <taxon>Pseudomonadota</taxon>
        <taxon>Betaproteobacteria</taxon>
        <taxon>Neisseriales</taxon>
        <taxon>Chitinibacteraceae</taxon>
        <taxon>Jeongeupia</taxon>
    </lineage>
</organism>
<name>A0ABS2BH90_9NEIS</name>
<dbReference type="RefSeq" id="WP_203536643.1">
    <property type="nucleotide sequence ID" value="NZ_JAESND010000001.1"/>
</dbReference>
<comment type="caution">
    <text evidence="1">The sequence shown here is derived from an EMBL/GenBank/DDBJ whole genome shotgun (WGS) entry which is preliminary data.</text>
</comment>
<dbReference type="EMBL" id="JAESND010000001">
    <property type="protein sequence ID" value="MBM3114990.1"/>
    <property type="molecule type" value="Genomic_DNA"/>
</dbReference>
<proteinExistence type="predicted"/>
<sequence>MHTLSAIRQALASLLVNQTGAGASVWSGQAKRFGDAPLPALHIRLSGRDTQAASDIPAQSHQVNLAIAIVCQADGDDQAEALLEQVETILTRNPTLNGLLNQPLQATQLLVSVDTVATPDLLIYTQAYTGRWQEEPFAALTVTEAATTPAFGQFKQLHVDLDAPPFDSAAEHARWLAGDYSRSRPEAQSDHFYPGASS</sequence>
<gene>
    <name evidence="1" type="ORF">JMJ54_04035</name>
</gene>
<reference evidence="1 2" key="1">
    <citation type="submission" date="2021-01" db="EMBL/GenBank/DDBJ databases">
        <title>Draft Genome Sequence and Polyhydroxyalkanoate Biosynthetic Potential of Jeongeupia naejangsanensis Type Strain DSM 24253.</title>
        <authorList>
            <person name="Turrini P."/>
            <person name="Artuso I."/>
            <person name="Lugli G.A."/>
            <person name="Frangipani E."/>
            <person name="Ventura M."/>
            <person name="Visca P."/>
        </authorList>
    </citation>
    <scope>NUCLEOTIDE SEQUENCE [LARGE SCALE GENOMIC DNA]</scope>
    <source>
        <strain evidence="1 2">DSM 24253</strain>
    </source>
</reference>
<accession>A0ABS2BH90</accession>